<feature type="chain" id="PRO_5031109910" evidence="2">
    <location>
        <begin position="20"/>
        <end position="207"/>
    </location>
</feature>
<keyword evidence="1" id="KW-0793">Thylakoid</keyword>
<feature type="signal peptide" evidence="2">
    <location>
        <begin position="1"/>
        <end position="19"/>
    </location>
</feature>
<protein>
    <submittedName>
        <fullName evidence="3">Uncharacterized protein</fullName>
    </submittedName>
</protein>
<evidence type="ECO:0000313" key="3">
    <source>
        <dbReference type="EMBL" id="CAD9971006.1"/>
    </source>
</evidence>
<dbReference type="InterPro" id="IPR023222">
    <property type="entry name" value="PsbQ-like_dom_sf"/>
</dbReference>
<dbReference type="AlphaFoldDB" id="A0A7S3DRB6"/>
<name>A0A7S3DRB6_9STRA</name>
<sequence>MMMKVLMCVWLGVAAQVESFSGPGAPFSTEIAASTSHLAHAGETTCTTTRKGFLTQAGVIMAGVLSVPHAARADITNKLASSAALRNVKSVQKKLSSMELYVSDSDYTSVREAIRVAPFSDVRKSCKTLIKGGEDGPDAQALQDKYTDFMASLEKMDSLAGLAIRGRNIKNEEFYASYKATVDSLGNFVEVAQAAAEIPVQYEGEQS</sequence>
<dbReference type="Gene3D" id="1.20.120.290">
    <property type="entry name" value="Oxygen-evolving enhancer protein 3 (PsbQ), four-helix up-down bundle"/>
    <property type="match status" value="1"/>
</dbReference>
<gene>
    <name evidence="3" type="ORF">APAL1065_LOCUS14359</name>
</gene>
<organism evidence="3">
    <name type="scientific">Entomoneis paludosa</name>
    <dbReference type="NCBI Taxonomy" id="265537"/>
    <lineage>
        <taxon>Eukaryota</taxon>
        <taxon>Sar</taxon>
        <taxon>Stramenopiles</taxon>
        <taxon>Ochrophyta</taxon>
        <taxon>Bacillariophyta</taxon>
        <taxon>Bacillariophyceae</taxon>
        <taxon>Bacillariophycidae</taxon>
        <taxon>Entomoneidaceae</taxon>
        <taxon>Entomoneis</taxon>
    </lineage>
</organism>
<proteinExistence type="predicted"/>
<dbReference type="EMBL" id="HBHT01021411">
    <property type="protein sequence ID" value="CAD9971006.1"/>
    <property type="molecule type" value="Transcribed_RNA"/>
</dbReference>
<evidence type="ECO:0000256" key="2">
    <source>
        <dbReference type="SAM" id="SignalP"/>
    </source>
</evidence>
<accession>A0A7S3DRB6</accession>
<keyword evidence="2" id="KW-0732">Signal</keyword>
<reference evidence="3" key="1">
    <citation type="submission" date="2021-01" db="EMBL/GenBank/DDBJ databases">
        <authorList>
            <person name="Corre E."/>
            <person name="Pelletier E."/>
            <person name="Niang G."/>
            <person name="Scheremetjew M."/>
            <person name="Finn R."/>
            <person name="Kale V."/>
            <person name="Holt S."/>
            <person name="Cochrane G."/>
            <person name="Meng A."/>
            <person name="Brown T."/>
            <person name="Cohen L."/>
        </authorList>
    </citation>
    <scope>NUCLEOTIDE SEQUENCE</scope>
    <source>
        <strain evidence="3">CCMP125</strain>
    </source>
</reference>
<evidence type="ECO:0000256" key="1">
    <source>
        <dbReference type="ARBA" id="ARBA00023078"/>
    </source>
</evidence>